<dbReference type="Pfam" id="PF00403">
    <property type="entry name" value="HMA"/>
    <property type="match status" value="1"/>
</dbReference>
<feature type="domain" description="HMA" evidence="2">
    <location>
        <begin position="1"/>
        <end position="66"/>
    </location>
</feature>
<evidence type="ECO:0000313" key="3">
    <source>
        <dbReference type="EMBL" id="GEK90237.1"/>
    </source>
</evidence>
<dbReference type="STRING" id="426703.SAMN04488100_1406"/>
<protein>
    <submittedName>
        <fullName evidence="4">Copper chaperone CopZ</fullName>
    </submittedName>
    <submittedName>
        <fullName evidence="3">Copper transporter CopZ</fullName>
    </submittedName>
</protein>
<accession>A0A1H7WUZ9</accession>
<dbReference type="Proteomes" id="UP000321425">
    <property type="component" value="Unassembled WGS sequence"/>
</dbReference>
<dbReference type="CDD" id="cd00371">
    <property type="entry name" value="HMA"/>
    <property type="match status" value="1"/>
</dbReference>
<proteinExistence type="predicted"/>
<dbReference type="PROSITE" id="PS50846">
    <property type="entry name" value="HMA_2"/>
    <property type="match status" value="1"/>
</dbReference>
<gene>
    <name evidence="3" type="primary">copZ</name>
    <name evidence="3" type="ORF">APU01nite_22760</name>
    <name evidence="4" type="ORF">SAMN04488100_1406</name>
</gene>
<dbReference type="SUPFAM" id="SSF55008">
    <property type="entry name" value="HMA, heavy metal-associated domain"/>
    <property type="match status" value="1"/>
</dbReference>
<dbReference type="InterPro" id="IPR017969">
    <property type="entry name" value="Heavy-metal-associated_CS"/>
</dbReference>
<evidence type="ECO:0000313" key="6">
    <source>
        <dbReference type="Proteomes" id="UP000321425"/>
    </source>
</evidence>
<dbReference type="EMBL" id="BJUX01000040">
    <property type="protein sequence ID" value="GEK90237.1"/>
    <property type="molecule type" value="Genomic_DNA"/>
</dbReference>
<reference evidence="3 6" key="2">
    <citation type="submission" date="2019-07" db="EMBL/GenBank/DDBJ databases">
        <title>Whole genome shotgun sequence of Alkalibacterium putridalgicola NBRC 103243.</title>
        <authorList>
            <person name="Hosoyama A."/>
            <person name="Uohara A."/>
            <person name="Ohji S."/>
            <person name="Ichikawa N."/>
        </authorList>
    </citation>
    <scope>NUCLEOTIDE SEQUENCE [LARGE SCALE GENOMIC DNA]</scope>
    <source>
        <strain evidence="3 6">NBRC 103243</strain>
    </source>
</reference>
<evidence type="ECO:0000313" key="5">
    <source>
        <dbReference type="Proteomes" id="UP000198548"/>
    </source>
</evidence>
<sequence>MRKEVTVEGMKCEGCAKDVQERISGIEGVSTVDIDLANKKVVLESLSSIDRETLDSALSETQYTVAD</sequence>
<dbReference type="OrthoDB" id="9813965at2"/>
<dbReference type="Proteomes" id="UP000198548">
    <property type="component" value="Unassembled WGS sequence"/>
</dbReference>
<keyword evidence="6" id="KW-1185">Reference proteome</keyword>
<organism evidence="4 5">
    <name type="scientific">Alkalibacterium putridalgicola</name>
    <dbReference type="NCBI Taxonomy" id="426703"/>
    <lineage>
        <taxon>Bacteria</taxon>
        <taxon>Bacillati</taxon>
        <taxon>Bacillota</taxon>
        <taxon>Bacilli</taxon>
        <taxon>Lactobacillales</taxon>
        <taxon>Carnobacteriaceae</taxon>
        <taxon>Alkalibacterium</taxon>
    </lineage>
</organism>
<dbReference type="EMBL" id="FOBL01000040">
    <property type="protein sequence ID" value="SEM25281.1"/>
    <property type="molecule type" value="Genomic_DNA"/>
</dbReference>
<dbReference type="GO" id="GO:0046872">
    <property type="term" value="F:metal ion binding"/>
    <property type="evidence" value="ECO:0007669"/>
    <property type="project" value="UniProtKB-KW"/>
</dbReference>
<reference evidence="4 5" key="1">
    <citation type="submission" date="2016-10" db="EMBL/GenBank/DDBJ databases">
        <authorList>
            <person name="de Groot N.N."/>
        </authorList>
    </citation>
    <scope>NUCLEOTIDE SEQUENCE [LARGE SCALE GENOMIC DNA]</scope>
    <source>
        <strain evidence="4 5">DSM 19182</strain>
    </source>
</reference>
<dbReference type="RefSeq" id="WP_091489645.1">
    <property type="nucleotide sequence ID" value="NZ_BJUX01000040.1"/>
</dbReference>
<dbReference type="InterPro" id="IPR006121">
    <property type="entry name" value="HMA_dom"/>
</dbReference>
<evidence type="ECO:0000256" key="1">
    <source>
        <dbReference type="ARBA" id="ARBA00022723"/>
    </source>
</evidence>
<dbReference type="InterPro" id="IPR036163">
    <property type="entry name" value="HMA_dom_sf"/>
</dbReference>
<dbReference type="Gene3D" id="3.30.70.100">
    <property type="match status" value="1"/>
</dbReference>
<name>A0A1H7WUZ9_9LACT</name>
<dbReference type="PROSITE" id="PS01047">
    <property type="entry name" value="HMA_1"/>
    <property type="match status" value="1"/>
</dbReference>
<evidence type="ECO:0000313" key="4">
    <source>
        <dbReference type="EMBL" id="SEM25281.1"/>
    </source>
</evidence>
<dbReference type="AlphaFoldDB" id="A0A1H7WUZ9"/>
<evidence type="ECO:0000259" key="2">
    <source>
        <dbReference type="PROSITE" id="PS50846"/>
    </source>
</evidence>
<keyword evidence="1" id="KW-0479">Metal-binding</keyword>